<evidence type="ECO:0000259" key="22">
    <source>
        <dbReference type="Pfam" id="PF02896"/>
    </source>
</evidence>
<comment type="subcellular location">
    <subcellularLocation>
        <location evidence="4 17">Cytoplasm</location>
    </subcellularLocation>
</comment>
<keyword evidence="9 17" id="KW-0963">Cytoplasm</keyword>
<dbReference type="PANTHER" id="PTHR46244:SF3">
    <property type="entry name" value="PHOSPHOENOLPYRUVATE-PROTEIN PHOSPHOTRANSFERASE"/>
    <property type="match status" value="1"/>
</dbReference>
<feature type="binding site" evidence="19">
    <location>
        <position position="461"/>
    </location>
    <ligand>
        <name>phosphoenolpyruvate</name>
        <dbReference type="ChEBI" id="CHEBI:58702"/>
    </ligand>
</feature>
<dbReference type="InterPro" id="IPR040442">
    <property type="entry name" value="Pyrv_kinase-like_dom_sf"/>
</dbReference>
<dbReference type="Gene3D" id="1.10.274.10">
    <property type="entry name" value="PtsI, HPr-binding domain"/>
    <property type="match status" value="1"/>
</dbReference>
<organism evidence="24 25">
    <name type="scientific">Mycoplasmoides genitalium M6320</name>
    <dbReference type="NCBI Taxonomy" id="662945"/>
    <lineage>
        <taxon>Bacteria</taxon>
        <taxon>Bacillati</taxon>
        <taxon>Mycoplasmatota</taxon>
        <taxon>Mycoplasmoidales</taxon>
        <taxon>Mycoplasmoidaceae</taxon>
        <taxon>Mycoplasmoides</taxon>
    </lineage>
</organism>
<keyword evidence="15 17" id="KW-0460">Magnesium</keyword>
<comment type="similarity">
    <text evidence="5 17">Belongs to the PEP-utilizing enzyme family.</text>
</comment>
<dbReference type="NCBIfam" id="TIGR01417">
    <property type="entry name" value="PTS_I_fam"/>
    <property type="match status" value="1"/>
</dbReference>
<dbReference type="EMBL" id="CP003772">
    <property type="protein sequence ID" value="AFQ04262.1"/>
    <property type="molecule type" value="Genomic_DNA"/>
</dbReference>
<comment type="catalytic activity">
    <reaction evidence="1 17">
        <text>L-histidyl-[protein] + phosphoenolpyruvate = N(pros)-phospho-L-histidyl-[protein] + pyruvate</text>
        <dbReference type="Rhea" id="RHEA:23880"/>
        <dbReference type="Rhea" id="RHEA-COMP:9745"/>
        <dbReference type="Rhea" id="RHEA-COMP:9746"/>
        <dbReference type="ChEBI" id="CHEBI:15361"/>
        <dbReference type="ChEBI" id="CHEBI:29979"/>
        <dbReference type="ChEBI" id="CHEBI:58702"/>
        <dbReference type="ChEBI" id="CHEBI:64837"/>
        <dbReference type="EC" id="2.7.3.9"/>
    </reaction>
</comment>
<dbReference type="GO" id="GO:0005737">
    <property type="term" value="C:cytoplasm"/>
    <property type="evidence" value="ECO:0007669"/>
    <property type="project" value="UniProtKB-SubCell"/>
</dbReference>
<dbReference type="GO" id="GO:0008965">
    <property type="term" value="F:phosphoenolpyruvate-protein phosphotransferase activity"/>
    <property type="evidence" value="ECO:0007669"/>
    <property type="project" value="UniProtKB-EC"/>
</dbReference>
<evidence type="ECO:0000256" key="4">
    <source>
        <dbReference type="ARBA" id="ARBA00004496"/>
    </source>
</evidence>
<evidence type="ECO:0000256" key="8">
    <source>
        <dbReference type="ARBA" id="ARBA00022448"/>
    </source>
</evidence>
<evidence type="ECO:0000256" key="6">
    <source>
        <dbReference type="ARBA" id="ARBA00012232"/>
    </source>
</evidence>
<feature type="domain" description="Phosphotransferase system enzyme I N-terminal" evidence="23">
    <location>
        <begin position="6"/>
        <end position="127"/>
    </location>
</feature>
<dbReference type="InterPro" id="IPR050499">
    <property type="entry name" value="PEP-utilizing_PTS_enzyme"/>
</dbReference>
<dbReference type="InterPro" id="IPR018274">
    <property type="entry name" value="PEP_util_AS"/>
</dbReference>
<evidence type="ECO:0000256" key="13">
    <source>
        <dbReference type="ARBA" id="ARBA00022723"/>
    </source>
</evidence>
<keyword evidence="12 17" id="KW-0598">Phosphotransferase system</keyword>
<evidence type="ECO:0000256" key="7">
    <source>
        <dbReference type="ARBA" id="ARBA00016544"/>
    </source>
</evidence>
<dbReference type="Proteomes" id="UP000005254">
    <property type="component" value="Chromosome"/>
</dbReference>
<dbReference type="InterPro" id="IPR015813">
    <property type="entry name" value="Pyrv/PenolPyrv_kinase-like_dom"/>
</dbReference>
<comment type="cofactor">
    <cofactor evidence="2 17 20">
        <name>Mg(2+)</name>
        <dbReference type="ChEBI" id="CHEBI:18420"/>
    </cofactor>
</comment>
<sequence>MKKIIGIGVSDGIAVAKAFIIQTPQFDVKKYTNVKLTPTQAKKLLSSAFQKAKKDLEEIKTITVKNINQEAGMIFDAHIQILNDPTITEQLEQQLNKNIHPVIAVDNVFQQTALMFSEMDDKYFKERASDILDLHQRLLSYLTGVKLNDLIRIKSDVIIVANDLTPSQTATLNKKYVKGFLTESGGRTSHAAIMARSMEIPAIVGLKNITSKVEDGKTVGINGRKGIVGFDFSSKDITQWKQEKELESNFQNELKQYTNKLVKTLDGYEVIVASNIGNVKDMDLAVEYNTNGIGLFRTEFLYMSSQDWPDESVQFEAYKTVLQKAKNDLVIIRTLDIGGDKKLNYFQFPHEDNPFLGYRAIRLTLDKQAVFKTQLRALLRASDYGNLGIMFPMVATLDELVQVKQLLTKVQQEFNETKKFKLGIMIEIPSAALAADCLGKHVDFFSIGSNDLIQYSFAADRMNKNVSYLYQPLNPALLRLIKLVVEGGKLNNVWTGMCGEMASDQYAIPLLLGLGLTELSMSASSMFKARMVIAKITINECKSLVEKALKLTSDSAVRKLVENFFKKKNIFI</sequence>
<dbReference type="InterPro" id="IPR006318">
    <property type="entry name" value="PTS_EI-like"/>
</dbReference>
<evidence type="ECO:0000256" key="18">
    <source>
        <dbReference type="PIRSR" id="PIRSR000732-1"/>
    </source>
</evidence>
<dbReference type="GO" id="GO:0046872">
    <property type="term" value="F:metal ion binding"/>
    <property type="evidence" value="ECO:0007669"/>
    <property type="project" value="UniProtKB-KW"/>
</dbReference>
<evidence type="ECO:0000256" key="5">
    <source>
        <dbReference type="ARBA" id="ARBA00007837"/>
    </source>
</evidence>
<dbReference type="InterPro" id="IPR023151">
    <property type="entry name" value="PEP_util_CS"/>
</dbReference>
<feature type="domain" description="PEP-utilising enzyme mobile" evidence="21">
    <location>
        <begin position="154"/>
        <end position="226"/>
    </location>
</feature>
<accession>A0ABC7ZJ51</accession>
<feature type="binding site" evidence="19">
    <location>
        <begin position="450"/>
        <end position="451"/>
    </location>
    <ligand>
        <name>phosphoenolpyruvate</name>
        <dbReference type="ChEBI" id="CHEBI:58702"/>
    </ligand>
</feature>
<dbReference type="Gene3D" id="3.20.20.60">
    <property type="entry name" value="Phosphoenolpyruvate-binding domains"/>
    <property type="match status" value="1"/>
</dbReference>
<dbReference type="Pfam" id="PF00391">
    <property type="entry name" value="PEP-utilizers"/>
    <property type="match status" value="1"/>
</dbReference>
<dbReference type="PANTHER" id="PTHR46244">
    <property type="entry name" value="PHOSPHOENOLPYRUVATE-PROTEIN PHOSPHOTRANSFERASE"/>
    <property type="match status" value="1"/>
</dbReference>
<dbReference type="RefSeq" id="WP_014894336.1">
    <property type="nucleotide sequence ID" value="NC_018497.1"/>
</dbReference>
<evidence type="ECO:0000256" key="9">
    <source>
        <dbReference type="ARBA" id="ARBA00022490"/>
    </source>
</evidence>
<dbReference type="SUPFAM" id="SSF51621">
    <property type="entry name" value="Phosphoenolpyruvate/pyruvate domain"/>
    <property type="match status" value="1"/>
</dbReference>
<feature type="binding site" evidence="19">
    <location>
        <position position="297"/>
    </location>
    <ligand>
        <name>phosphoenolpyruvate</name>
        <dbReference type="ChEBI" id="CHEBI:58702"/>
    </ligand>
</feature>
<evidence type="ECO:0000256" key="12">
    <source>
        <dbReference type="ARBA" id="ARBA00022683"/>
    </source>
</evidence>
<evidence type="ECO:0000256" key="11">
    <source>
        <dbReference type="ARBA" id="ARBA00022679"/>
    </source>
</evidence>
<dbReference type="AlphaFoldDB" id="A0ABC7ZJ51"/>
<dbReference type="Gene3D" id="3.50.30.10">
    <property type="entry name" value="Phosphohistidine domain"/>
    <property type="match status" value="1"/>
</dbReference>
<evidence type="ECO:0000259" key="23">
    <source>
        <dbReference type="Pfam" id="PF05524"/>
    </source>
</evidence>
<keyword evidence="8 17" id="KW-0813">Transport</keyword>
<dbReference type="InterPro" id="IPR024692">
    <property type="entry name" value="PTS_EI"/>
</dbReference>
<evidence type="ECO:0000256" key="17">
    <source>
        <dbReference type="PIRNR" id="PIRNR000732"/>
    </source>
</evidence>
<keyword evidence="10 17" id="KW-0762">Sugar transport</keyword>
<name>A0ABC7ZJ51_MYCGT</name>
<evidence type="ECO:0000256" key="2">
    <source>
        <dbReference type="ARBA" id="ARBA00001946"/>
    </source>
</evidence>
<dbReference type="InterPro" id="IPR036637">
    <property type="entry name" value="Phosphohistidine_dom_sf"/>
</dbReference>
<evidence type="ECO:0000256" key="16">
    <source>
        <dbReference type="ARBA" id="ARBA00033235"/>
    </source>
</evidence>
<dbReference type="Pfam" id="PF02896">
    <property type="entry name" value="PEP-utilizers_C"/>
    <property type="match status" value="1"/>
</dbReference>
<keyword evidence="14 17" id="KW-0418">Kinase</keyword>
<feature type="active site" description="Proton donor" evidence="18">
    <location>
        <position position="498"/>
    </location>
</feature>
<evidence type="ECO:0000256" key="1">
    <source>
        <dbReference type="ARBA" id="ARBA00000683"/>
    </source>
</evidence>
<dbReference type="InterPro" id="IPR008279">
    <property type="entry name" value="PEP-util_enz_mobile_dom"/>
</dbReference>
<evidence type="ECO:0000259" key="21">
    <source>
        <dbReference type="Pfam" id="PF00391"/>
    </source>
</evidence>
<reference evidence="24 25" key="1">
    <citation type="journal article" date="2012" name="J. Bacteriol.">
        <title>Draft Genome Sequences of Four Axenic Mycoplasma genitalium Strains Isolated from Denmark, Japan, and Australia.</title>
        <authorList>
            <person name="McGowin C.L."/>
            <person name="Ma L."/>
            <person name="Jensen J.S."/>
            <person name="Mancuso M.M."/>
            <person name="Hamasuna R."/>
            <person name="Adegboye D."/>
            <person name="Martin D.H."/>
        </authorList>
    </citation>
    <scope>NUCLEOTIDE SEQUENCE [LARGE SCALE GENOMIC DNA]</scope>
    <source>
        <strain evidence="24 25">M6320</strain>
    </source>
</reference>
<feature type="binding site" evidence="20">
    <location>
        <position position="427"/>
    </location>
    <ligand>
        <name>Mg(2+)</name>
        <dbReference type="ChEBI" id="CHEBI:18420"/>
    </ligand>
</feature>
<dbReference type="PROSITE" id="PS00370">
    <property type="entry name" value="PEP_ENZYMES_PHOS_SITE"/>
    <property type="match status" value="1"/>
</dbReference>
<keyword evidence="11 17" id="KW-0808">Transferase</keyword>
<comment type="function">
    <text evidence="3 17">General (non sugar-specific) component of the phosphoenolpyruvate-dependent sugar phosphotransferase system (sugar PTS). This major carbohydrate active-transport system catalyzes the phosphorylation of incoming sugar substrates concomitantly with their translocation across the cell membrane. Enzyme I transfers the phosphoryl group from phosphoenolpyruvate (PEP) to the phosphoryl carrier protein (HPr).</text>
</comment>
<dbReference type="PROSITE" id="PS00742">
    <property type="entry name" value="PEP_ENZYMES_2"/>
    <property type="match status" value="1"/>
</dbReference>
<feature type="binding site" evidence="19">
    <location>
        <position position="333"/>
    </location>
    <ligand>
        <name>phosphoenolpyruvate</name>
        <dbReference type="ChEBI" id="CHEBI:58702"/>
    </ligand>
</feature>
<dbReference type="GO" id="GO:0009401">
    <property type="term" value="P:phosphoenolpyruvate-dependent sugar phosphotransferase system"/>
    <property type="evidence" value="ECO:0007669"/>
    <property type="project" value="UniProtKB-KW"/>
</dbReference>
<dbReference type="GO" id="GO:0016301">
    <property type="term" value="F:kinase activity"/>
    <property type="evidence" value="ECO:0007669"/>
    <property type="project" value="UniProtKB-KW"/>
</dbReference>
<feature type="domain" description="PEP-utilising enzyme C-terminal" evidence="22">
    <location>
        <begin position="253"/>
        <end position="536"/>
    </location>
</feature>
<evidence type="ECO:0000256" key="10">
    <source>
        <dbReference type="ARBA" id="ARBA00022597"/>
    </source>
</evidence>
<evidence type="ECO:0000313" key="24">
    <source>
        <dbReference type="EMBL" id="AFQ04262.1"/>
    </source>
</evidence>
<evidence type="ECO:0000256" key="20">
    <source>
        <dbReference type="PIRSR" id="PIRSR000732-3"/>
    </source>
</evidence>
<dbReference type="InterPro" id="IPR008731">
    <property type="entry name" value="PTS_EIN"/>
</dbReference>
<dbReference type="Pfam" id="PF05524">
    <property type="entry name" value="PEP-utilisers_N"/>
    <property type="match status" value="1"/>
</dbReference>
<keyword evidence="13 17" id="KW-0479">Metal-binding</keyword>
<protein>
    <recommendedName>
        <fullName evidence="7 17">Phosphoenolpyruvate-protein phosphotransferase</fullName>
        <ecNumber evidence="6 17">2.7.3.9</ecNumber>
    </recommendedName>
    <alternativeName>
        <fullName evidence="16 17">Phosphotransferase system, enzyme I</fullName>
    </alternativeName>
</protein>
<proteinExistence type="inferred from homology"/>
<dbReference type="PRINTS" id="PR01736">
    <property type="entry name" value="PHPHTRNFRASE"/>
</dbReference>
<evidence type="ECO:0000256" key="15">
    <source>
        <dbReference type="ARBA" id="ARBA00022842"/>
    </source>
</evidence>
<dbReference type="EC" id="2.7.3.9" evidence="6 17"/>
<feature type="binding site" evidence="20">
    <location>
        <position position="451"/>
    </location>
    <ligand>
        <name>Mg(2+)</name>
        <dbReference type="ChEBI" id="CHEBI:18420"/>
    </ligand>
</feature>
<gene>
    <name evidence="24" type="ORF">CM1_02575</name>
</gene>
<dbReference type="SUPFAM" id="SSF52009">
    <property type="entry name" value="Phosphohistidine domain"/>
    <property type="match status" value="1"/>
</dbReference>
<dbReference type="KEGG" id="mgx:CM1_02575"/>
<feature type="active site" description="Tele-phosphohistidine intermediate" evidence="18">
    <location>
        <position position="190"/>
    </location>
</feature>
<evidence type="ECO:0000256" key="19">
    <source>
        <dbReference type="PIRSR" id="PIRSR000732-2"/>
    </source>
</evidence>
<evidence type="ECO:0000256" key="3">
    <source>
        <dbReference type="ARBA" id="ARBA00002728"/>
    </source>
</evidence>
<dbReference type="SUPFAM" id="SSF47831">
    <property type="entry name" value="Enzyme I of the PEP:sugar phosphotransferase system HPr-binding (sub)domain"/>
    <property type="match status" value="1"/>
</dbReference>
<evidence type="ECO:0000313" key="25">
    <source>
        <dbReference type="Proteomes" id="UP000005254"/>
    </source>
</evidence>
<dbReference type="PIRSF" id="PIRSF000732">
    <property type="entry name" value="PTS_enzyme_I"/>
    <property type="match status" value="1"/>
</dbReference>
<dbReference type="InterPro" id="IPR036618">
    <property type="entry name" value="PtsI_HPr-bd_sf"/>
</dbReference>
<evidence type="ECO:0000256" key="14">
    <source>
        <dbReference type="ARBA" id="ARBA00022777"/>
    </source>
</evidence>
<dbReference type="InterPro" id="IPR000121">
    <property type="entry name" value="PEP_util_C"/>
</dbReference>